<dbReference type="PANTHER" id="PTHR37984">
    <property type="entry name" value="PROTEIN CBG26694"/>
    <property type="match status" value="1"/>
</dbReference>
<gene>
    <name evidence="10" type="ORF">G2W53_040899</name>
</gene>
<keyword evidence="7" id="KW-0175">Coiled coil</keyword>
<dbReference type="Pfam" id="PF24626">
    <property type="entry name" value="SH3_Tf2-1"/>
    <property type="match status" value="1"/>
</dbReference>
<keyword evidence="3" id="KW-0540">Nuclease</keyword>
<evidence type="ECO:0000259" key="9">
    <source>
        <dbReference type="Pfam" id="PF24626"/>
    </source>
</evidence>
<keyword evidence="2" id="KW-0548">Nucleotidyltransferase</keyword>
<feature type="coiled-coil region" evidence="7">
    <location>
        <begin position="192"/>
        <end position="223"/>
    </location>
</feature>
<dbReference type="GO" id="GO:0004519">
    <property type="term" value="F:endonuclease activity"/>
    <property type="evidence" value="ECO:0007669"/>
    <property type="project" value="UniProtKB-KW"/>
</dbReference>
<evidence type="ECO:0000256" key="5">
    <source>
        <dbReference type="ARBA" id="ARBA00022801"/>
    </source>
</evidence>
<proteinExistence type="predicted"/>
<dbReference type="AlphaFoldDB" id="A0A834SE02"/>
<dbReference type="InterPro" id="IPR041373">
    <property type="entry name" value="RT_RNaseH"/>
</dbReference>
<sequence>MSQQGHPVAYFSKKLSHKLSKASAYVRELYAITQAVMKWRHYLLGRKFTIKTDHKSLKELMHKVVQTPEQQFYLSKMLGFNFDLVYRTGRTNLVADALSRQEEGEIPSVVEGSCHAMAEVKSNILAIVQRENKRNDELLALRELFQNQQCSKSFAVKDGILLYDRRIYIPKLIDLKQLILQTFHDSTVDEWLQKREKLQVSLKENLQRAQERMKRREDLKRKEKTFEIGQWVWVKFHHYRQASVARRLNFKLAQRFYGPYQIKGKVGVVAYRLDLPIYSKVHSVFHVSLLKEYKGDPPQTQDELPETMEPYSSYPTAIIDERQVEMDGALQYQVLVQWAGSSRDEATWEEWSTLVEVFSDINLEDKIISKGELLIRIRVRVGPT</sequence>
<keyword evidence="1" id="KW-0808">Transferase</keyword>
<reference evidence="10" key="1">
    <citation type="submission" date="2020-09" db="EMBL/GenBank/DDBJ databases">
        <title>Genome-Enabled Discovery of Anthraquinone Biosynthesis in Senna tora.</title>
        <authorList>
            <person name="Kang S.-H."/>
            <person name="Pandey R.P."/>
            <person name="Lee C.-M."/>
            <person name="Sim J.-S."/>
            <person name="Jeong J.-T."/>
            <person name="Choi B.-S."/>
            <person name="Jung M."/>
            <person name="Ginzburg D."/>
            <person name="Zhao K."/>
            <person name="Won S.Y."/>
            <person name="Oh T.-J."/>
            <person name="Yu Y."/>
            <person name="Kim N.-H."/>
            <person name="Lee O.R."/>
            <person name="Lee T.-H."/>
            <person name="Bashyal P."/>
            <person name="Kim T.-S."/>
            <person name="Lee W.-H."/>
            <person name="Kawkins C."/>
            <person name="Kim C.-K."/>
            <person name="Kim J.S."/>
            <person name="Ahn B.O."/>
            <person name="Rhee S.Y."/>
            <person name="Sohng J.K."/>
        </authorList>
    </citation>
    <scope>NUCLEOTIDE SEQUENCE</scope>
    <source>
        <tissue evidence="10">Leaf</tissue>
    </source>
</reference>
<evidence type="ECO:0000313" key="11">
    <source>
        <dbReference type="Proteomes" id="UP000634136"/>
    </source>
</evidence>
<dbReference type="Pfam" id="PF17917">
    <property type="entry name" value="RT_RNaseH"/>
    <property type="match status" value="1"/>
</dbReference>
<evidence type="ECO:0000256" key="3">
    <source>
        <dbReference type="ARBA" id="ARBA00022722"/>
    </source>
</evidence>
<dbReference type="InterPro" id="IPR016197">
    <property type="entry name" value="Chromo-like_dom_sf"/>
</dbReference>
<dbReference type="SUPFAM" id="SSF56672">
    <property type="entry name" value="DNA/RNA polymerases"/>
    <property type="match status" value="1"/>
</dbReference>
<dbReference type="Proteomes" id="UP000634136">
    <property type="component" value="Unassembled WGS sequence"/>
</dbReference>
<evidence type="ECO:0000259" key="8">
    <source>
        <dbReference type="Pfam" id="PF17917"/>
    </source>
</evidence>
<keyword evidence="5" id="KW-0378">Hydrolase</keyword>
<keyword evidence="11" id="KW-1185">Reference proteome</keyword>
<dbReference type="InterPro" id="IPR043502">
    <property type="entry name" value="DNA/RNA_pol_sf"/>
</dbReference>
<comment type="caution">
    <text evidence="10">The sequence shown here is derived from an EMBL/GenBank/DDBJ whole genome shotgun (WGS) entry which is preliminary data.</text>
</comment>
<dbReference type="SUPFAM" id="SSF54160">
    <property type="entry name" value="Chromo domain-like"/>
    <property type="match status" value="1"/>
</dbReference>
<evidence type="ECO:0000256" key="7">
    <source>
        <dbReference type="SAM" id="Coils"/>
    </source>
</evidence>
<dbReference type="Gene3D" id="3.10.20.370">
    <property type="match status" value="1"/>
</dbReference>
<dbReference type="InterPro" id="IPR050951">
    <property type="entry name" value="Retrovirus_Pol_polyprotein"/>
</dbReference>
<keyword evidence="4" id="KW-0255">Endonuclease</keyword>
<dbReference type="GO" id="GO:0003964">
    <property type="term" value="F:RNA-directed DNA polymerase activity"/>
    <property type="evidence" value="ECO:0007669"/>
    <property type="project" value="UniProtKB-KW"/>
</dbReference>
<organism evidence="10 11">
    <name type="scientific">Senna tora</name>
    <dbReference type="NCBI Taxonomy" id="362788"/>
    <lineage>
        <taxon>Eukaryota</taxon>
        <taxon>Viridiplantae</taxon>
        <taxon>Streptophyta</taxon>
        <taxon>Embryophyta</taxon>
        <taxon>Tracheophyta</taxon>
        <taxon>Spermatophyta</taxon>
        <taxon>Magnoliopsida</taxon>
        <taxon>eudicotyledons</taxon>
        <taxon>Gunneridae</taxon>
        <taxon>Pentapetalae</taxon>
        <taxon>rosids</taxon>
        <taxon>fabids</taxon>
        <taxon>Fabales</taxon>
        <taxon>Fabaceae</taxon>
        <taxon>Caesalpinioideae</taxon>
        <taxon>Cassia clade</taxon>
        <taxon>Senna</taxon>
    </lineage>
</organism>
<dbReference type="OrthoDB" id="5554229at2759"/>
<dbReference type="PANTHER" id="PTHR37984:SF7">
    <property type="entry name" value="INTEGRASE CATALYTIC DOMAIN-CONTAINING PROTEIN"/>
    <property type="match status" value="1"/>
</dbReference>
<keyword evidence="6" id="KW-0695">RNA-directed DNA polymerase</keyword>
<evidence type="ECO:0000313" key="10">
    <source>
        <dbReference type="EMBL" id="KAF7801788.1"/>
    </source>
</evidence>
<accession>A0A834SE02</accession>
<dbReference type="InterPro" id="IPR056924">
    <property type="entry name" value="SH3_Tf2-1"/>
</dbReference>
<evidence type="ECO:0000256" key="6">
    <source>
        <dbReference type="ARBA" id="ARBA00022918"/>
    </source>
</evidence>
<feature type="domain" description="Reverse transcriptase RNase H-like" evidence="8">
    <location>
        <begin position="4"/>
        <end position="73"/>
    </location>
</feature>
<evidence type="ECO:0000256" key="2">
    <source>
        <dbReference type="ARBA" id="ARBA00022695"/>
    </source>
</evidence>
<feature type="domain" description="Tf2-1-like SH3-like" evidence="9">
    <location>
        <begin position="229"/>
        <end position="293"/>
    </location>
</feature>
<dbReference type="EMBL" id="JAAIUW010000013">
    <property type="protein sequence ID" value="KAF7801788.1"/>
    <property type="molecule type" value="Genomic_DNA"/>
</dbReference>
<protein>
    <submittedName>
        <fullName evidence="10">Retrotransposable element Tf2</fullName>
    </submittedName>
</protein>
<evidence type="ECO:0000256" key="4">
    <source>
        <dbReference type="ARBA" id="ARBA00022759"/>
    </source>
</evidence>
<dbReference type="CDD" id="cd09274">
    <property type="entry name" value="RNase_HI_RT_Ty3"/>
    <property type="match status" value="1"/>
</dbReference>
<dbReference type="GO" id="GO:0016787">
    <property type="term" value="F:hydrolase activity"/>
    <property type="evidence" value="ECO:0007669"/>
    <property type="project" value="UniProtKB-KW"/>
</dbReference>
<name>A0A834SE02_9FABA</name>
<evidence type="ECO:0000256" key="1">
    <source>
        <dbReference type="ARBA" id="ARBA00022679"/>
    </source>
</evidence>